<keyword evidence="11 16" id="KW-0675">Receptor</keyword>
<evidence type="ECO:0000256" key="4">
    <source>
        <dbReference type="ARBA" id="ARBA00022475"/>
    </source>
</evidence>
<dbReference type="GO" id="GO:0005886">
    <property type="term" value="C:plasma membrane"/>
    <property type="evidence" value="ECO:0007669"/>
    <property type="project" value="UniProtKB-SubCell"/>
</dbReference>
<dbReference type="SUPFAM" id="SSF52047">
    <property type="entry name" value="RNI-like"/>
    <property type="match status" value="1"/>
</dbReference>
<comment type="caution">
    <text evidence="16">The sequence shown here is derived from an EMBL/GenBank/DDBJ whole genome shotgun (WGS) entry which is preliminary data.</text>
</comment>
<reference evidence="16 17" key="1">
    <citation type="submission" date="2018-02" db="EMBL/GenBank/DDBJ databases">
        <title>Draft genome of wild Prunus yedoensis var. nudiflora.</title>
        <authorList>
            <person name="Baek S."/>
            <person name="Kim J.-H."/>
            <person name="Choi K."/>
            <person name="Kim G.-B."/>
            <person name="Cho A."/>
            <person name="Jang H."/>
            <person name="Shin C.-H."/>
            <person name="Yu H.-J."/>
            <person name="Mun J.-H."/>
        </authorList>
    </citation>
    <scope>NUCLEOTIDE SEQUENCE [LARGE SCALE GENOMIC DNA]</scope>
    <source>
        <strain evidence="17">cv. Jeju island</strain>
        <tissue evidence="16">Leaf</tissue>
    </source>
</reference>
<evidence type="ECO:0000256" key="14">
    <source>
        <dbReference type="SAM" id="SignalP"/>
    </source>
</evidence>
<evidence type="ECO:0000313" key="16">
    <source>
        <dbReference type="EMBL" id="PQP93307.1"/>
    </source>
</evidence>
<keyword evidence="8" id="KW-0677">Repeat</keyword>
<evidence type="ECO:0000256" key="11">
    <source>
        <dbReference type="ARBA" id="ARBA00023170"/>
    </source>
</evidence>
<dbReference type="Proteomes" id="UP000250321">
    <property type="component" value="Unassembled WGS sequence"/>
</dbReference>
<name>A0A314XQJ6_PRUYE</name>
<keyword evidence="10 13" id="KW-0472">Membrane</keyword>
<evidence type="ECO:0000256" key="12">
    <source>
        <dbReference type="ARBA" id="ARBA00023180"/>
    </source>
</evidence>
<keyword evidence="7 14" id="KW-0732">Signal</keyword>
<comment type="subcellular location">
    <subcellularLocation>
        <location evidence="2">Cell membrane</location>
    </subcellularLocation>
    <subcellularLocation>
        <location evidence="1">Membrane</location>
        <topology evidence="1">Single-pass membrane protein</topology>
    </subcellularLocation>
</comment>
<evidence type="ECO:0000256" key="3">
    <source>
        <dbReference type="ARBA" id="ARBA00009592"/>
    </source>
</evidence>
<sequence length="647" mass="70341">MKHNKASASSNHNKLFLFFGFLLLPCSAFAACAQVDHASLLSLAFKPPLNWSSSTDCCSWEGVSCQQDDDDHRVVRLWLPWRRLSGVISPSITNLTHLTHLNLSHNSFSGPLPNDLFTSLSSLQVLDLSYNSLTNHLPVFSSKTTRLETLDLSRNLFNGSIVVPASAAATLTTFNVRKNNFAGSNPISFFCNNGFNHLSGYLPGEIFDLADLEELYLPGNRLSGHIGKRIVLLTKLKILELSSNKFSGPIPSNIGKLSRLENLLLSINNFTGHLPPSLTNCTNLSTLILRFNHLTGDLSAFNFTTLPLLTMLDLGNNNFTGELPQSLYSCKSLKAIRLASNQLTGQISPEIVALKSLSFLSLSINNLTNATGAIRILMGCKGLTTLVLSKNFLLEPVPDDENLAELDGFLNLKVLALGGCLFTGQVPSWLAKLKNLQVLDLSYNLITGSVPVGWESFLELPLFVKPTNSTNQQYKELSHFSRAIYVGNNLLNGTIPIQIGQLRLLHELDFSHNNFTGSIPDQISNLANLERLDFSYNHLSGAIPASLKSLNFMSFFSVAYNDLQGLVPSGGQFDTFTTSSFEGNPGLCGPPTVRLTCSPQPPPPPPVGGGSSLTESFLLASSLPLVTALVLALVSGLKLIKKSFFVT</sequence>
<keyword evidence="17" id="KW-1185">Reference proteome</keyword>
<feature type="chain" id="PRO_5016424971" evidence="14">
    <location>
        <begin position="31"/>
        <end position="647"/>
    </location>
</feature>
<dbReference type="PRINTS" id="PR00019">
    <property type="entry name" value="LEURICHRPT"/>
</dbReference>
<dbReference type="STRING" id="2094558.A0A314XQJ6"/>
<evidence type="ECO:0000256" key="5">
    <source>
        <dbReference type="ARBA" id="ARBA00022614"/>
    </source>
</evidence>
<protein>
    <submittedName>
        <fullName evidence="16">Receptor-like protein 2</fullName>
    </submittedName>
</protein>
<dbReference type="InterPro" id="IPR053211">
    <property type="entry name" value="DNA_repair-toleration"/>
</dbReference>
<feature type="transmembrane region" description="Helical" evidence="13">
    <location>
        <begin position="617"/>
        <end position="640"/>
    </location>
</feature>
<dbReference type="Gene3D" id="3.80.10.10">
    <property type="entry name" value="Ribonuclease Inhibitor"/>
    <property type="match status" value="4"/>
</dbReference>
<dbReference type="Pfam" id="PF00560">
    <property type="entry name" value="LRR_1"/>
    <property type="match status" value="4"/>
</dbReference>
<dbReference type="InterPro" id="IPR001611">
    <property type="entry name" value="Leu-rich_rpt"/>
</dbReference>
<accession>A0A314XQJ6</accession>
<keyword evidence="4" id="KW-1003">Cell membrane</keyword>
<evidence type="ECO:0000256" key="10">
    <source>
        <dbReference type="ARBA" id="ARBA00023136"/>
    </source>
</evidence>
<evidence type="ECO:0000256" key="8">
    <source>
        <dbReference type="ARBA" id="ARBA00022737"/>
    </source>
</evidence>
<keyword evidence="5" id="KW-0433">Leucine-rich repeat</keyword>
<dbReference type="PANTHER" id="PTHR48060">
    <property type="entry name" value="DNA DAMAGE-REPAIR/TOLERATION PROTEIN DRT100"/>
    <property type="match status" value="1"/>
</dbReference>
<dbReference type="FunFam" id="3.80.10.10:FF:000041">
    <property type="entry name" value="LRR receptor-like serine/threonine-protein kinase ERECTA"/>
    <property type="match status" value="1"/>
</dbReference>
<dbReference type="InterPro" id="IPR003591">
    <property type="entry name" value="Leu-rich_rpt_typical-subtyp"/>
</dbReference>
<dbReference type="FunFam" id="3.80.10.10:FF:000129">
    <property type="entry name" value="Leucine-rich repeat receptor-like kinase"/>
    <property type="match status" value="1"/>
</dbReference>
<evidence type="ECO:0000256" key="1">
    <source>
        <dbReference type="ARBA" id="ARBA00004167"/>
    </source>
</evidence>
<organism evidence="16 17">
    <name type="scientific">Prunus yedoensis var. nudiflora</name>
    <dbReference type="NCBI Taxonomy" id="2094558"/>
    <lineage>
        <taxon>Eukaryota</taxon>
        <taxon>Viridiplantae</taxon>
        <taxon>Streptophyta</taxon>
        <taxon>Embryophyta</taxon>
        <taxon>Tracheophyta</taxon>
        <taxon>Spermatophyta</taxon>
        <taxon>Magnoliopsida</taxon>
        <taxon>eudicotyledons</taxon>
        <taxon>Gunneridae</taxon>
        <taxon>Pentapetalae</taxon>
        <taxon>rosids</taxon>
        <taxon>fabids</taxon>
        <taxon>Rosales</taxon>
        <taxon>Rosaceae</taxon>
        <taxon>Amygdaloideae</taxon>
        <taxon>Amygdaleae</taxon>
        <taxon>Prunus</taxon>
    </lineage>
</organism>
<dbReference type="FunFam" id="3.80.10.10:FF:000213">
    <property type="entry name" value="Tyrosine-sulfated glycopeptide receptor 1"/>
    <property type="match status" value="2"/>
</dbReference>
<gene>
    <name evidence="16" type="ORF">Pyn_35759</name>
</gene>
<dbReference type="SUPFAM" id="SSF52058">
    <property type="entry name" value="L domain-like"/>
    <property type="match status" value="1"/>
</dbReference>
<evidence type="ECO:0000256" key="13">
    <source>
        <dbReference type="SAM" id="Phobius"/>
    </source>
</evidence>
<dbReference type="PANTHER" id="PTHR48060:SF21">
    <property type="entry name" value="L DOMAIN-LIKE PROTEIN"/>
    <property type="match status" value="1"/>
</dbReference>
<dbReference type="AlphaFoldDB" id="A0A314XQJ6"/>
<evidence type="ECO:0000256" key="2">
    <source>
        <dbReference type="ARBA" id="ARBA00004236"/>
    </source>
</evidence>
<dbReference type="InterPro" id="IPR032675">
    <property type="entry name" value="LRR_dom_sf"/>
</dbReference>
<evidence type="ECO:0000259" key="15">
    <source>
        <dbReference type="Pfam" id="PF08263"/>
    </source>
</evidence>
<dbReference type="OrthoDB" id="1740823at2759"/>
<feature type="domain" description="Leucine-rich repeat-containing N-terminal plant-type" evidence="15">
    <location>
        <begin position="47"/>
        <end position="65"/>
    </location>
</feature>
<dbReference type="SMART" id="SM00369">
    <property type="entry name" value="LRR_TYP"/>
    <property type="match status" value="7"/>
</dbReference>
<dbReference type="Pfam" id="PF13855">
    <property type="entry name" value="LRR_8"/>
    <property type="match status" value="2"/>
</dbReference>
<dbReference type="EMBL" id="PJQY01002472">
    <property type="protein sequence ID" value="PQP93307.1"/>
    <property type="molecule type" value="Genomic_DNA"/>
</dbReference>
<evidence type="ECO:0000256" key="6">
    <source>
        <dbReference type="ARBA" id="ARBA00022692"/>
    </source>
</evidence>
<dbReference type="InterPro" id="IPR013210">
    <property type="entry name" value="LRR_N_plant-typ"/>
</dbReference>
<dbReference type="PROSITE" id="PS51257">
    <property type="entry name" value="PROKAR_LIPOPROTEIN"/>
    <property type="match status" value="1"/>
</dbReference>
<evidence type="ECO:0000313" key="17">
    <source>
        <dbReference type="Proteomes" id="UP000250321"/>
    </source>
</evidence>
<proteinExistence type="inferred from homology"/>
<feature type="signal peptide" evidence="14">
    <location>
        <begin position="1"/>
        <end position="30"/>
    </location>
</feature>
<keyword evidence="9 13" id="KW-1133">Transmembrane helix</keyword>
<evidence type="ECO:0000256" key="9">
    <source>
        <dbReference type="ARBA" id="ARBA00022989"/>
    </source>
</evidence>
<keyword evidence="12" id="KW-0325">Glycoprotein</keyword>
<keyword evidence="6 13" id="KW-0812">Transmembrane</keyword>
<comment type="similarity">
    <text evidence="3">Belongs to the RLP family.</text>
</comment>
<evidence type="ECO:0000256" key="7">
    <source>
        <dbReference type="ARBA" id="ARBA00022729"/>
    </source>
</evidence>
<dbReference type="Pfam" id="PF08263">
    <property type="entry name" value="LRRNT_2"/>
    <property type="match status" value="1"/>
</dbReference>